<evidence type="ECO:0000313" key="16">
    <source>
        <dbReference type="EMBL" id="CAD7643613.1"/>
    </source>
</evidence>
<dbReference type="SMART" id="SM00020">
    <property type="entry name" value="Tryp_SPc"/>
    <property type="match status" value="1"/>
</dbReference>
<comment type="similarity">
    <text evidence="11">Belongs to the peptidase S1 family. CLIP subfamily.</text>
</comment>
<evidence type="ECO:0000313" key="17">
    <source>
        <dbReference type="Proteomes" id="UP000759131"/>
    </source>
</evidence>
<evidence type="ECO:0000256" key="4">
    <source>
        <dbReference type="ARBA" id="ARBA00022729"/>
    </source>
</evidence>
<dbReference type="EC" id="3.4.21.84" evidence="13"/>
<keyword evidence="2" id="KW-0768">Sushi</keyword>
<evidence type="ECO:0000256" key="7">
    <source>
        <dbReference type="ARBA" id="ARBA00022820"/>
    </source>
</evidence>
<dbReference type="PROSITE" id="PS50240">
    <property type="entry name" value="TRYPSIN_DOM"/>
    <property type="match status" value="1"/>
</dbReference>
<dbReference type="EMBL" id="OC884153">
    <property type="protein sequence ID" value="CAD7643613.1"/>
    <property type="molecule type" value="Genomic_DNA"/>
</dbReference>
<gene>
    <name evidence="16" type="ORF">OSB1V03_LOCUS19677</name>
</gene>
<evidence type="ECO:0000256" key="11">
    <source>
        <dbReference type="ARBA" id="ARBA00024195"/>
    </source>
</evidence>
<dbReference type="Proteomes" id="UP000759131">
    <property type="component" value="Unassembled WGS sequence"/>
</dbReference>
<evidence type="ECO:0000256" key="12">
    <source>
        <dbReference type="ARBA" id="ARBA00052079"/>
    </source>
</evidence>
<keyword evidence="5" id="KW-0430">Lectin</keyword>
<keyword evidence="8 14" id="KW-0720">Serine protease</keyword>
<keyword evidence="1" id="KW-0245">EGF-like domain</keyword>
<protein>
    <recommendedName>
        <fullName evidence="13">limulus clotting factor C</fullName>
        <ecNumber evidence="13">3.4.21.84</ecNumber>
    </recommendedName>
</protein>
<dbReference type="OrthoDB" id="6514235at2759"/>
<organism evidence="16">
    <name type="scientific">Medioppia subpectinata</name>
    <dbReference type="NCBI Taxonomy" id="1979941"/>
    <lineage>
        <taxon>Eukaryota</taxon>
        <taxon>Metazoa</taxon>
        <taxon>Ecdysozoa</taxon>
        <taxon>Arthropoda</taxon>
        <taxon>Chelicerata</taxon>
        <taxon>Arachnida</taxon>
        <taxon>Acari</taxon>
        <taxon>Acariformes</taxon>
        <taxon>Sarcoptiformes</taxon>
        <taxon>Oribatida</taxon>
        <taxon>Brachypylina</taxon>
        <taxon>Oppioidea</taxon>
        <taxon>Oppiidae</taxon>
        <taxon>Medioppia</taxon>
    </lineage>
</organism>
<evidence type="ECO:0000256" key="6">
    <source>
        <dbReference type="ARBA" id="ARBA00022801"/>
    </source>
</evidence>
<dbReference type="InterPro" id="IPR001254">
    <property type="entry name" value="Trypsin_dom"/>
</dbReference>
<reference evidence="16" key="1">
    <citation type="submission" date="2020-11" db="EMBL/GenBank/DDBJ databases">
        <authorList>
            <person name="Tran Van P."/>
        </authorList>
    </citation>
    <scope>NUCLEOTIDE SEQUENCE</scope>
</reference>
<keyword evidence="9" id="KW-0130">Cell adhesion</keyword>
<dbReference type="GO" id="GO:0030246">
    <property type="term" value="F:carbohydrate binding"/>
    <property type="evidence" value="ECO:0007669"/>
    <property type="project" value="UniProtKB-KW"/>
</dbReference>
<evidence type="ECO:0000256" key="13">
    <source>
        <dbReference type="ARBA" id="ARBA00066707"/>
    </source>
</evidence>
<dbReference type="AlphaFoldDB" id="A0A7R9LKZ1"/>
<dbReference type="SUPFAM" id="SSF50494">
    <property type="entry name" value="Trypsin-like serine proteases"/>
    <property type="match status" value="1"/>
</dbReference>
<dbReference type="Gene3D" id="2.40.10.10">
    <property type="entry name" value="Trypsin-like serine proteases"/>
    <property type="match status" value="1"/>
</dbReference>
<evidence type="ECO:0000256" key="14">
    <source>
        <dbReference type="RuleBase" id="RU363034"/>
    </source>
</evidence>
<evidence type="ECO:0000259" key="15">
    <source>
        <dbReference type="PROSITE" id="PS50240"/>
    </source>
</evidence>
<feature type="non-terminal residue" evidence="16">
    <location>
        <position position="260"/>
    </location>
</feature>
<feature type="domain" description="Peptidase S1" evidence="15">
    <location>
        <begin position="16"/>
        <end position="259"/>
    </location>
</feature>
<keyword evidence="7" id="KW-0353">Hemolymph clotting</keyword>
<sequence length="260" mass="28919">TDECGVSHYKRATDRIIGGRDAKKGEFPWMISVQVKHPHSPGFVVTCGAAIINTHWVLTAAHCLENVDKNDLQIVAGAHDIKDWTEGMSKHTVNKIISHHDYNKHDFGVNDIALIKVNQEFRFNASKWLQNSVCLPAEDYNARGRSATATGWGAAAHYRPPARILKAIDMPVLNQDECRLKHIDYVFLKDTQICCGGQLDRDTCFGDSGGPVIEMVDNRAVLVGITVGSPQKEDCGVESWPGIYTDVTKYIKWINDNMKG</sequence>
<dbReference type="PROSITE" id="PS00134">
    <property type="entry name" value="TRYPSIN_HIS"/>
    <property type="match status" value="1"/>
</dbReference>
<dbReference type="InterPro" id="IPR051487">
    <property type="entry name" value="Ser/Thr_Proteases_Immune/Dev"/>
</dbReference>
<dbReference type="InterPro" id="IPR001314">
    <property type="entry name" value="Peptidase_S1A"/>
</dbReference>
<dbReference type="GO" id="GO:0004252">
    <property type="term" value="F:serine-type endopeptidase activity"/>
    <property type="evidence" value="ECO:0007669"/>
    <property type="project" value="InterPro"/>
</dbReference>
<dbReference type="InterPro" id="IPR033116">
    <property type="entry name" value="TRYPSIN_SER"/>
</dbReference>
<dbReference type="Pfam" id="PF00089">
    <property type="entry name" value="Trypsin"/>
    <property type="match status" value="1"/>
</dbReference>
<evidence type="ECO:0000256" key="5">
    <source>
        <dbReference type="ARBA" id="ARBA00022734"/>
    </source>
</evidence>
<keyword evidence="17" id="KW-1185">Reference proteome</keyword>
<evidence type="ECO:0000256" key="10">
    <source>
        <dbReference type="ARBA" id="ARBA00023157"/>
    </source>
</evidence>
<dbReference type="PRINTS" id="PR00722">
    <property type="entry name" value="CHYMOTRYPSIN"/>
</dbReference>
<keyword evidence="3 14" id="KW-0645">Protease</keyword>
<dbReference type="FunFam" id="2.40.10.10:FF:000120">
    <property type="entry name" value="Putative serine protease"/>
    <property type="match status" value="1"/>
</dbReference>
<dbReference type="PROSITE" id="PS00135">
    <property type="entry name" value="TRYPSIN_SER"/>
    <property type="match status" value="1"/>
</dbReference>
<dbReference type="GO" id="GO:0006508">
    <property type="term" value="P:proteolysis"/>
    <property type="evidence" value="ECO:0007669"/>
    <property type="project" value="UniProtKB-KW"/>
</dbReference>
<evidence type="ECO:0000256" key="8">
    <source>
        <dbReference type="ARBA" id="ARBA00022825"/>
    </source>
</evidence>
<evidence type="ECO:0000256" key="9">
    <source>
        <dbReference type="ARBA" id="ARBA00022889"/>
    </source>
</evidence>
<accession>A0A7R9LKZ1</accession>
<keyword evidence="10" id="KW-1015">Disulfide bond</keyword>
<dbReference type="GO" id="GO:0042381">
    <property type="term" value="P:hemolymph coagulation"/>
    <property type="evidence" value="ECO:0007669"/>
    <property type="project" value="UniProtKB-KW"/>
</dbReference>
<dbReference type="CDD" id="cd00190">
    <property type="entry name" value="Tryp_SPc"/>
    <property type="match status" value="1"/>
</dbReference>
<comment type="catalytic activity">
    <reaction evidence="12">
        <text>Selective cleavage of 103-Arg-|-Ser-104 and 124-Ile-|-Ile-125 bonds in Limulus clotting factor B to form activated factor B. Cleavage of -Pro-Arg-|-Xaa- bonds in synthetic substrates.</text>
        <dbReference type="EC" id="3.4.21.84"/>
    </reaction>
</comment>
<evidence type="ECO:0000256" key="2">
    <source>
        <dbReference type="ARBA" id="ARBA00022659"/>
    </source>
</evidence>
<dbReference type="GO" id="GO:0007155">
    <property type="term" value="P:cell adhesion"/>
    <property type="evidence" value="ECO:0007669"/>
    <property type="project" value="UniProtKB-KW"/>
</dbReference>
<dbReference type="InterPro" id="IPR043504">
    <property type="entry name" value="Peptidase_S1_PA_chymotrypsin"/>
</dbReference>
<evidence type="ECO:0000256" key="3">
    <source>
        <dbReference type="ARBA" id="ARBA00022670"/>
    </source>
</evidence>
<evidence type="ECO:0000256" key="1">
    <source>
        <dbReference type="ARBA" id="ARBA00022536"/>
    </source>
</evidence>
<dbReference type="InterPro" id="IPR009003">
    <property type="entry name" value="Peptidase_S1_PA"/>
</dbReference>
<keyword evidence="4" id="KW-0732">Signal</keyword>
<keyword evidence="6 14" id="KW-0378">Hydrolase</keyword>
<name>A0A7R9LKZ1_9ACAR</name>
<dbReference type="PANTHER" id="PTHR24256">
    <property type="entry name" value="TRYPTASE-RELATED"/>
    <property type="match status" value="1"/>
</dbReference>
<dbReference type="EMBL" id="CAJPIZ010029578">
    <property type="protein sequence ID" value="CAG2119730.1"/>
    <property type="molecule type" value="Genomic_DNA"/>
</dbReference>
<dbReference type="InterPro" id="IPR018114">
    <property type="entry name" value="TRYPSIN_HIS"/>
</dbReference>
<proteinExistence type="inferred from homology"/>